<proteinExistence type="predicted"/>
<accession>A0AAF0UHG0</accession>
<evidence type="ECO:0000313" key="2">
    <source>
        <dbReference type="EMBL" id="WMV46375.1"/>
    </source>
</evidence>
<keyword evidence="1" id="KW-0812">Transmembrane</keyword>
<keyword evidence="1" id="KW-1133">Transmembrane helix</keyword>
<dbReference type="Proteomes" id="UP001234989">
    <property type="component" value="Chromosome 9"/>
</dbReference>
<reference evidence="2" key="1">
    <citation type="submission" date="2023-08" db="EMBL/GenBank/DDBJ databases">
        <title>A de novo genome assembly of Solanum verrucosum Schlechtendal, a Mexican diploid species geographically isolated from the other diploid A-genome species in potato relatives.</title>
        <authorList>
            <person name="Hosaka K."/>
        </authorList>
    </citation>
    <scope>NUCLEOTIDE SEQUENCE</scope>
    <source>
        <tissue evidence="2">Young leaves</tissue>
    </source>
</reference>
<feature type="transmembrane region" description="Helical" evidence="1">
    <location>
        <begin position="41"/>
        <end position="61"/>
    </location>
</feature>
<evidence type="ECO:0000256" key="1">
    <source>
        <dbReference type="SAM" id="Phobius"/>
    </source>
</evidence>
<keyword evidence="3" id="KW-1185">Reference proteome</keyword>
<dbReference type="EMBL" id="CP133620">
    <property type="protein sequence ID" value="WMV46375.1"/>
    <property type="molecule type" value="Genomic_DNA"/>
</dbReference>
<evidence type="ECO:0000313" key="3">
    <source>
        <dbReference type="Proteomes" id="UP001234989"/>
    </source>
</evidence>
<organism evidence="2 3">
    <name type="scientific">Solanum verrucosum</name>
    <dbReference type="NCBI Taxonomy" id="315347"/>
    <lineage>
        <taxon>Eukaryota</taxon>
        <taxon>Viridiplantae</taxon>
        <taxon>Streptophyta</taxon>
        <taxon>Embryophyta</taxon>
        <taxon>Tracheophyta</taxon>
        <taxon>Spermatophyta</taxon>
        <taxon>Magnoliopsida</taxon>
        <taxon>eudicotyledons</taxon>
        <taxon>Gunneridae</taxon>
        <taxon>Pentapetalae</taxon>
        <taxon>asterids</taxon>
        <taxon>lamiids</taxon>
        <taxon>Solanales</taxon>
        <taxon>Solanaceae</taxon>
        <taxon>Solanoideae</taxon>
        <taxon>Solaneae</taxon>
        <taxon>Solanum</taxon>
    </lineage>
</organism>
<dbReference type="AlphaFoldDB" id="A0AAF0UHG0"/>
<gene>
    <name evidence="2" type="ORF">MTR67_039760</name>
</gene>
<keyword evidence="1" id="KW-0472">Membrane</keyword>
<name>A0AAF0UHG0_SOLVR</name>
<protein>
    <submittedName>
        <fullName evidence="2">Uncharacterized protein</fullName>
    </submittedName>
</protein>
<sequence>MWVYICMDSKEWPREASLSVTSRKHAFKNVPIHILKFLNELFLYLMSIFPANFIPVIKKLLQLMLVSIPN</sequence>